<dbReference type="GO" id="GO:0004550">
    <property type="term" value="F:nucleoside diphosphate kinase activity"/>
    <property type="evidence" value="ECO:0007669"/>
    <property type="project" value="InterPro"/>
</dbReference>
<dbReference type="Proteomes" id="UP000694409">
    <property type="component" value="Unassembled WGS sequence"/>
</dbReference>
<keyword evidence="6" id="KW-1185">Reference proteome</keyword>
<name>A0A8C9N8S2_SERCA</name>
<dbReference type="CDD" id="cd04416">
    <property type="entry name" value="NDPk_TX"/>
    <property type="match status" value="1"/>
</dbReference>
<dbReference type="PANTHER" id="PTHR46161">
    <property type="entry name" value="NUCLEOSIDE DIPHOSPHATE KINASE"/>
    <property type="match status" value="1"/>
</dbReference>
<dbReference type="InterPro" id="IPR036850">
    <property type="entry name" value="NDK-like_dom_sf"/>
</dbReference>
<proteinExistence type="inferred from homology"/>
<dbReference type="GO" id="GO:0006183">
    <property type="term" value="P:GTP biosynthetic process"/>
    <property type="evidence" value="ECO:0007669"/>
    <property type="project" value="InterPro"/>
</dbReference>
<dbReference type="AlphaFoldDB" id="A0A8C9N8S2"/>
<evidence type="ECO:0000313" key="5">
    <source>
        <dbReference type="Ensembl" id="ENSSCAP00000014221.1"/>
    </source>
</evidence>
<sequence length="184" mass="21023">MAMLLSNFTPLMTLSWRALFAFEHIPINQLHGSSTPSDAQKELEFFFPEEHTFALIKPDAATHKDEIMKKVKEAGFSITNVKEQSLTREMAAHFYKDHEGKPFFDDLVNFMTQGPSVIMVLSKENAVEEWKKLIGPPDPEEAKKTCPKSIRAQFAHDILANAVHGSSNIEQAERKWQSKYCQHF</sequence>
<evidence type="ECO:0000259" key="4">
    <source>
        <dbReference type="SMART" id="SM00562"/>
    </source>
</evidence>
<evidence type="ECO:0000256" key="2">
    <source>
        <dbReference type="PROSITE-ProRule" id="PRU00706"/>
    </source>
</evidence>
<evidence type="ECO:0000256" key="3">
    <source>
        <dbReference type="RuleBase" id="RU004011"/>
    </source>
</evidence>
<organism evidence="5 6">
    <name type="scientific">Serinus canaria</name>
    <name type="common">Island canary</name>
    <name type="synonym">Fringilla canaria</name>
    <dbReference type="NCBI Taxonomy" id="9135"/>
    <lineage>
        <taxon>Eukaryota</taxon>
        <taxon>Metazoa</taxon>
        <taxon>Chordata</taxon>
        <taxon>Craniata</taxon>
        <taxon>Vertebrata</taxon>
        <taxon>Euteleostomi</taxon>
        <taxon>Archelosauria</taxon>
        <taxon>Archosauria</taxon>
        <taxon>Dinosauria</taxon>
        <taxon>Saurischia</taxon>
        <taxon>Theropoda</taxon>
        <taxon>Coelurosauria</taxon>
        <taxon>Aves</taxon>
        <taxon>Neognathae</taxon>
        <taxon>Neoaves</taxon>
        <taxon>Telluraves</taxon>
        <taxon>Australaves</taxon>
        <taxon>Passeriformes</taxon>
        <taxon>Passeroidea</taxon>
        <taxon>Fringillidae</taxon>
        <taxon>Carduelinae</taxon>
        <taxon>Serinus</taxon>
    </lineage>
</organism>
<evidence type="ECO:0000256" key="1">
    <source>
        <dbReference type="ARBA" id="ARBA00008142"/>
    </source>
</evidence>
<accession>A0A8C9N8S2</accession>
<dbReference type="GO" id="GO:0003341">
    <property type="term" value="P:cilium movement"/>
    <property type="evidence" value="ECO:0007669"/>
    <property type="project" value="TreeGrafter"/>
</dbReference>
<dbReference type="Ensembl" id="ENSSCAT00000015952.1">
    <property type="protein sequence ID" value="ENSSCAP00000014221.1"/>
    <property type="gene ID" value="ENSSCAG00000010456.1"/>
</dbReference>
<dbReference type="PANTHER" id="PTHR46161:SF1">
    <property type="entry name" value="NUCLEOSIDE DIPHOSPHATE KINASE HOMOLOG 5"/>
    <property type="match status" value="1"/>
</dbReference>
<dbReference type="SMART" id="SM00562">
    <property type="entry name" value="NDK"/>
    <property type="match status" value="1"/>
</dbReference>
<dbReference type="GO" id="GO:1902176">
    <property type="term" value="P:negative regulation of oxidative stress-induced intrinsic apoptotic signaling pathway"/>
    <property type="evidence" value="ECO:0007669"/>
    <property type="project" value="TreeGrafter"/>
</dbReference>
<feature type="domain" description="Nucleoside diphosphate kinase-like" evidence="4">
    <location>
        <begin position="49"/>
        <end position="182"/>
    </location>
</feature>
<dbReference type="GO" id="GO:0006228">
    <property type="term" value="P:UTP biosynthetic process"/>
    <property type="evidence" value="ECO:0007669"/>
    <property type="project" value="InterPro"/>
</dbReference>
<dbReference type="SUPFAM" id="SSF54919">
    <property type="entry name" value="Nucleoside diphosphate kinase, NDK"/>
    <property type="match status" value="2"/>
</dbReference>
<dbReference type="InterPro" id="IPR001564">
    <property type="entry name" value="Nucleoside_diP_kinase"/>
</dbReference>
<dbReference type="GO" id="GO:0005929">
    <property type="term" value="C:cilium"/>
    <property type="evidence" value="ECO:0007669"/>
    <property type="project" value="TreeGrafter"/>
</dbReference>
<dbReference type="InterPro" id="IPR034907">
    <property type="entry name" value="NDK-like_dom"/>
</dbReference>
<comment type="caution">
    <text evidence="2">Lacks conserved residue(s) required for the propagation of feature annotation.</text>
</comment>
<reference evidence="5" key="2">
    <citation type="submission" date="2025-09" db="UniProtKB">
        <authorList>
            <consortium name="Ensembl"/>
        </authorList>
    </citation>
    <scope>IDENTIFICATION</scope>
</reference>
<dbReference type="OMA" id="FEHIPIN"/>
<dbReference type="PROSITE" id="PS51374">
    <property type="entry name" value="NDPK_LIKE"/>
    <property type="match status" value="1"/>
</dbReference>
<dbReference type="PRINTS" id="PR01243">
    <property type="entry name" value="NUCDPKINASE"/>
</dbReference>
<evidence type="ECO:0000313" key="6">
    <source>
        <dbReference type="Proteomes" id="UP000694409"/>
    </source>
</evidence>
<comment type="similarity">
    <text evidence="1 2 3">Belongs to the NDK family.</text>
</comment>
<dbReference type="Gene3D" id="3.30.70.141">
    <property type="entry name" value="Nucleoside diphosphate kinase-like domain"/>
    <property type="match status" value="1"/>
</dbReference>
<dbReference type="Pfam" id="PF00334">
    <property type="entry name" value="NDK"/>
    <property type="match status" value="1"/>
</dbReference>
<reference evidence="5" key="1">
    <citation type="submission" date="2025-08" db="UniProtKB">
        <authorList>
            <consortium name="Ensembl"/>
        </authorList>
    </citation>
    <scope>IDENTIFICATION</scope>
</reference>
<dbReference type="GO" id="GO:0006241">
    <property type="term" value="P:CTP biosynthetic process"/>
    <property type="evidence" value="ECO:0007669"/>
    <property type="project" value="InterPro"/>
</dbReference>
<dbReference type="GeneTree" id="ENSGT00940000161182"/>
<protein>
    <recommendedName>
        <fullName evidence="4">Nucleoside diphosphate kinase-like domain-containing protein</fullName>
    </recommendedName>
</protein>